<dbReference type="InterPro" id="IPR000477">
    <property type="entry name" value="RT_dom"/>
</dbReference>
<dbReference type="Pfam" id="PF03564">
    <property type="entry name" value="DUF1759"/>
    <property type="match status" value="1"/>
</dbReference>
<feature type="region of interest" description="Disordered" evidence="6">
    <location>
        <begin position="200"/>
        <end position="223"/>
    </location>
</feature>
<dbReference type="Gene3D" id="3.10.10.10">
    <property type="entry name" value="HIV Type 1 Reverse Transcriptase, subunit A, domain 1"/>
    <property type="match status" value="1"/>
</dbReference>
<dbReference type="InterPro" id="IPR019787">
    <property type="entry name" value="Znf_PHD-finger"/>
</dbReference>
<dbReference type="GeneID" id="134291810"/>
<evidence type="ECO:0000256" key="3">
    <source>
        <dbReference type="ARBA" id="ARBA00022833"/>
    </source>
</evidence>
<feature type="domain" description="Integrase catalytic" evidence="8">
    <location>
        <begin position="1672"/>
        <end position="1858"/>
    </location>
</feature>
<dbReference type="PANTHER" id="PTHR47331:SF1">
    <property type="entry name" value="GAG-LIKE PROTEIN"/>
    <property type="match status" value="1"/>
</dbReference>
<dbReference type="SUPFAM" id="SSF53098">
    <property type="entry name" value="Ribonuclease H-like"/>
    <property type="match status" value="1"/>
</dbReference>
<dbReference type="RefSeq" id="XP_062716264.1">
    <property type="nucleotide sequence ID" value="XM_062860280.1"/>
</dbReference>
<keyword evidence="5" id="KW-0175">Coiled coil</keyword>
<feature type="region of interest" description="Disordered" evidence="6">
    <location>
        <begin position="84"/>
        <end position="103"/>
    </location>
</feature>
<dbReference type="PROSITE" id="PS01359">
    <property type="entry name" value="ZF_PHD_1"/>
    <property type="match status" value="1"/>
</dbReference>
<dbReference type="PANTHER" id="PTHR47331">
    <property type="entry name" value="PHD-TYPE DOMAIN-CONTAINING PROTEIN"/>
    <property type="match status" value="1"/>
</dbReference>
<feature type="compositionally biased region" description="Low complexity" evidence="6">
    <location>
        <begin position="84"/>
        <end position="97"/>
    </location>
</feature>
<evidence type="ECO:0000259" key="8">
    <source>
        <dbReference type="PROSITE" id="PS50994"/>
    </source>
</evidence>
<feature type="region of interest" description="Disordered" evidence="6">
    <location>
        <begin position="538"/>
        <end position="558"/>
    </location>
</feature>
<dbReference type="InterPro" id="IPR008042">
    <property type="entry name" value="Retrotrans_Pao"/>
</dbReference>
<dbReference type="Gene3D" id="3.30.40.10">
    <property type="entry name" value="Zinc/RING finger domain, C3HC4 (zinc finger)"/>
    <property type="match status" value="1"/>
</dbReference>
<keyword evidence="10" id="KW-1185">Reference proteome</keyword>
<evidence type="ECO:0000256" key="5">
    <source>
        <dbReference type="SAM" id="Coils"/>
    </source>
</evidence>
<dbReference type="Pfam" id="PF00628">
    <property type="entry name" value="PHD"/>
    <property type="match status" value="1"/>
</dbReference>
<protein>
    <recommendedName>
        <fullName evidence="11">Endonuclease</fullName>
    </recommendedName>
</protein>
<reference evidence="10" key="1">
    <citation type="journal article" date="2015" name="Proc. Natl. Acad. Sci. U.S.A.">
        <title>Genome sequence of the Asian Tiger mosquito, Aedes albopictus, reveals insights into its biology, genetics, and evolution.</title>
        <authorList>
            <person name="Chen X.G."/>
            <person name="Jiang X."/>
            <person name="Gu J."/>
            <person name="Xu M."/>
            <person name="Wu Y."/>
            <person name="Deng Y."/>
            <person name="Zhang C."/>
            <person name="Bonizzoni M."/>
            <person name="Dermauw W."/>
            <person name="Vontas J."/>
            <person name="Armbruster P."/>
            <person name="Huang X."/>
            <person name="Yang Y."/>
            <person name="Zhang H."/>
            <person name="He W."/>
            <person name="Peng H."/>
            <person name="Liu Y."/>
            <person name="Wu K."/>
            <person name="Chen J."/>
            <person name="Lirakis M."/>
            <person name="Topalis P."/>
            <person name="Van Leeuwen T."/>
            <person name="Hall A.B."/>
            <person name="Jiang X."/>
            <person name="Thorpe C."/>
            <person name="Mueller R.L."/>
            <person name="Sun C."/>
            <person name="Waterhouse R.M."/>
            <person name="Yan G."/>
            <person name="Tu Z.J."/>
            <person name="Fang X."/>
            <person name="James A.A."/>
        </authorList>
    </citation>
    <scope>NUCLEOTIDE SEQUENCE [LARGE SCALE GENOMIC DNA]</scope>
    <source>
        <strain evidence="10">Foshan</strain>
    </source>
</reference>
<keyword evidence="3" id="KW-0862">Zinc</keyword>
<dbReference type="InterPro" id="IPR001965">
    <property type="entry name" value="Znf_PHD"/>
</dbReference>
<evidence type="ECO:0000256" key="2">
    <source>
        <dbReference type="ARBA" id="ARBA00022771"/>
    </source>
</evidence>
<dbReference type="Gene3D" id="3.30.420.10">
    <property type="entry name" value="Ribonuclease H-like superfamily/Ribonuclease H"/>
    <property type="match status" value="1"/>
</dbReference>
<dbReference type="InterPro" id="IPR043502">
    <property type="entry name" value="DNA/RNA_pol_sf"/>
</dbReference>
<dbReference type="SUPFAM" id="SSF57903">
    <property type="entry name" value="FYVE/PHD zinc finger"/>
    <property type="match status" value="1"/>
</dbReference>
<dbReference type="InterPro" id="IPR011011">
    <property type="entry name" value="Znf_FYVE_PHD"/>
</dbReference>
<dbReference type="PROSITE" id="PS50994">
    <property type="entry name" value="INTEGRASE"/>
    <property type="match status" value="1"/>
</dbReference>
<reference evidence="9" key="2">
    <citation type="submission" date="2025-05" db="UniProtKB">
        <authorList>
            <consortium name="EnsemblMetazoa"/>
        </authorList>
    </citation>
    <scope>IDENTIFICATION</scope>
    <source>
        <strain evidence="9">Foshan</strain>
    </source>
</reference>
<evidence type="ECO:0000259" key="7">
    <source>
        <dbReference type="PROSITE" id="PS50016"/>
    </source>
</evidence>
<keyword evidence="1" id="KW-0479">Metal-binding</keyword>
<dbReference type="Pfam" id="PF00078">
    <property type="entry name" value="RVT_1"/>
    <property type="match status" value="1"/>
</dbReference>
<dbReference type="Proteomes" id="UP000069940">
    <property type="component" value="Unassembled WGS sequence"/>
</dbReference>
<feature type="domain" description="PHD-type" evidence="7">
    <location>
        <begin position="12"/>
        <end position="61"/>
    </location>
</feature>
<dbReference type="InterPro" id="IPR043128">
    <property type="entry name" value="Rev_trsase/Diguanyl_cyclase"/>
</dbReference>
<evidence type="ECO:0000313" key="10">
    <source>
        <dbReference type="Proteomes" id="UP000069940"/>
    </source>
</evidence>
<dbReference type="InterPro" id="IPR013083">
    <property type="entry name" value="Znf_RING/FYVE/PHD"/>
</dbReference>
<dbReference type="EnsemblMetazoa" id="AALFPA23_019732.R29060">
    <property type="protein sequence ID" value="AALFPA23_019732.P29060"/>
    <property type="gene ID" value="AALFPA23_019732"/>
</dbReference>
<feature type="compositionally biased region" description="Polar residues" evidence="6">
    <location>
        <begin position="206"/>
        <end position="220"/>
    </location>
</feature>
<accession>A0ABM1ZLX9</accession>
<evidence type="ECO:0008006" key="11">
    <source>
        <dbReference type="Google" id="ProtNLM"/>
    </source>
</evidence>
<dbReference type="InterPro" id="IPR005312">
    <property type="entry name" value="DUF1759"/>
</dbReference>
<keyword evidence="2 4" id="KW-0863">Zinc-finger</keyword>
<evidence type="ECO:0000313" key="9">
    <source>
        <dbReference type="EnsemblMetazoa" id="AALFPA23_019732.P29060"/>
    </source>
</evidence>
<dbReference type="InterPro" id="IPR001584">
    <property type="entry name" value="Integrase_cat-core"/>
</dbReference>
<dbReference type="SUPFAM" id="SSF56672">
    <property type="entry name" value="DNA/RNA polymerases"/>
    <property type="match status" value="1"/>
</dbReference>
<dbReference type="InterPro" id="IPR036397">
    <property type="entry name" value="RNaseH_sf"/>
</dbReference>
<dbReference type="Gene3D" id="3.30.70.270">
    <property type="match status" value="1"/>
</dbReference>
<dbReference type="SMART" id="SM00249">
    <property type="entry name" value="PHD"/>
    <property type="match status" value="1"/>
</dbReference>
<sequence length="1995" mass="225977">MATARVNDPQDQRSCMACNRPDHIDDMVACDDCSAWYHYSCAKVDATVKTQLWKCQPCGLTPKTTSTTNPGGGASLIVPAGATKKTTKTAGSRASTNKSKKTNVSKTVSVSSSARARLALELEVLNEQQKLEELELEEEKQIRARQIAQEKLIRDRELEIEAKKLAEEKIFLEMKTAEELRFRRSQMAIKKKSLEEKAKLIREQSQRGSSRASSVGQSESELGAKVNKWLESTEQQTEKNRDIPSAIIDTTNVKLASSFGRLGLMKQGNEEQLAAFGGEPDGKEDAAEFRRNPNASTDEANDLHQRAVGDNVQRRNEKTTVFYEQTCPQLQRDCTDSDNLRISDQMEQGPTNRQIAARQVMGKDLPVFSGNPEEWPIWVSNFERSTATCGFSQDENLIRLQRCLKGPALEMVRGRLLTPASVPHVIKTLQLRYGRPETLIRALTEKIRHLPPPRMDNLESIIDFGMAVDNLVEHLKTAKQYPHLMNPSLLHDLVGKLPVDYRMKWAAYKGARVDADLRTFGTFMNSIVELAFDVADDHPTSKPFKPQPRSKDRGYVQSHTETPCMEENALFNSSSPTEKPNKRSCVVCGIEGHRVHDCDRFKSLNADERLKIVNQNSLCRTCLNQHGRWPCRTWQGCGIAGCRLRHHTLLHTSAQVTPVAVSTSHLDQKQFAEGPWFRLLPVSLYGPNGKIDIFAFIDEGSQLTLLEDDVATKLGISGPSEPLQLLWTGNITRNESKSQRLQVDITGSQANQHFKLMDARTVGKLKLSKQSLSYRGLAAKYPHLRGLPMNDYEQVAPKLLIGLDNLKLTIPLKIREGHWGHPMAAKCRLGWSIYGGSPRDVGPVTCGFHVGGWTNQDQELNQLVRNYVALDNSGITSPIAHLESDEERRAREILEATTRRTSTGFQTGLLWKTDNVQLPNSYGMAYRRLRSLERKLRDNDHLYECVRTIIRDYLEKQYAHEATKDELTSTKPEKCWYLPLGIVVNPRKDKVRLIMDARATVDGVSFNSSMLKGPDMLTSLPAVLSNFRMFQYALAADIKEMFHRIQIREEDRQFQRFLWRDQPNVEPTIFVMDVAIFGSTCSPSSAQYVKNRNARDFAGNYPKAANAIIRHHYVDDYLDSFGTMEEAVTVGREVKQIHAKGGFEIRNFLSNKPEIAESVGAQSTAMEKIFQAGKEECAESILGMRWIPSSDHFTYSLELRGNLQAVLADTHVPTKREVLRVVMSLFDPLGLMTFFLIHGRILMQDIWASGIGWDDTVNNHLCERWRMWSGYLPQLNSIRIPRCYFDGANQEMYSTLQIHVFVDASESAYSSLVYFRVTTLKGVETVLVSAKAKVAPLKMLSIPRLELQAAVLGTRLLSSVINIHGLPVTKRVLWTDSRTVLAWINSDHRKYHQFVGFRVAEILSTTEVDEWRWIPTKSNAADLATKWGNGPDLSGNSVWFRGPEFLHQPEDMWPQQQQDSFPTLEEIRSCNTHASVSHQVVDAARFSRWERLHRTLGYVHRFIDNIKRRQQGFPLELGGLTQTELITAERSAWKQAQNEYYPEELEALGQENCTTVTKSSKIYKLCPFLDEFGILRMQGRLDLAPHVPYEAKFPTILPQQSAITSLLVDWFHRRYRHANRETVINEMRQQYQIPKMRALVAKVSKNCMRCRLWKSMPASPVMAPLPKVRLTSFIRPFTYVGLDYFGPVLVKQGRSNVKRWIALFTCLSIRAVHMEVVHSLSTESCILSIRRFVTRRGAPVEIYSDNGTNFHGANNKLQQQIAERNQTLAAVFTNTNTKWSFNPPGAPHMGGVWERMVRSVKTAIGTFLEATRKPDDETFETVIIEAEGIINSRPLTYIPIDSADQESLTPNHFLLGSSSGVKQLSVLPTEYRATLRSSWKLARHLADGFWRRWLKEYLPVISRRSKWFEGVKDIAVGDLVLVVNGAVRNQWTRGRIEKVVPGADGRIRQAWVRTAGGLHRRPAVNLALLDVAEHGEPGLGHRSRSREGECDGEQL</sequence>
<proteinExistence type="predicted"/>
<evidence type="ECO:0000256" key="4">
    <source>
        <dbReference type="PROSITE-ProRule" id="PRU00146"/>
    </source>
</evidence>
<evidence type="ECO:0000256" key="6">
    <source>
        <dbReference type="SAM" id="MobiDB-lite"/>
    </source>
</evidence>
<dbReference type="InterPro" id="IPR040676">
    <property type="entry name" value="DUF5641"/>
</dbReference>
<dbReference type="Pfam" id="PF18701">
    <property type="entry name" value="DUF5641"/>
    <property type="match status" value="1"/>
</dbReference>
<feature type="coiled-coil region" evidence="5">
    <location>
        <begin position="117"/>
        <end position="151"/>
    </location>
</feature>
<organism evidence="9 10">
    <name type="scientific">Aedes albopictus</name>
    <name type="common">Asian tiger mosquito</name>
    <name type="synonym">Stegomyia albopicta</name>
    <dbReference type="NCBI Taxonomy" id="7160"/>
    <lineage>
        <taxon>Eukaryota</taxon>
        <taxon>Metazoa</taxon>
        <taxon>Ecdysozoa</taxon>
        <taxon>Arthropoda</taxon>
        <taxon>Hexapoda</taxon>
        <taxon>Insecta</taxon>
        <taxon>Pterygota</taxon>
        <taxon>Neoptera</taxon>
        <taxon>Endopterygota</taxon>
        <taxon>Diptera</taxon>
        <taxon>Nematocera</taxon>
        <taxon>Culicoidea</taxon>
        <taxon>Culicidae</taxon>
        <taxon>Culicinae</taxon>
        <taxon>Aedini</taxon>
        <taxon>Aedes</taxon>
        <taxon>Stegomyia</taxon>
    </lineage>
</organism>
<dbReference type="InterPro" id="IPR012337">
    <property type="entry name" value="RNaseH-like_sf"/>
</dbReference>
<name>A0ABM1ZLX9_AEDAL</name>
<dbReference type="Pfam" id="PF05380">
    <property type="entry name" value="Peptidase_A17"/>
    <property type="match status" value="1"/>
</dbReference>
<dbReference type="PROSITE" id="PS50016">
    <property type="entry name" value="ZF_PHD_2"/>
    <property type="match status" value="1"/>
</dbReference>
<evidence type="ECO:0000256" key="1">
    <source>
        <dbReference type="ARBA" id="ARBA00022723"/>
    </source>
</evidence>
<dbReference type="InterPro" id="IPR019786">
    <property type="entry name" value="Zinc_finger_PHD-type_CS"/>
</dbReference>